<evidence type="ECO:0000256" key="1">
    <source>
        <dbReference type="ARBA" id="ARBA00001947"/>
    </source>
</evidence>
<dbReference type="EMBL" id="FOBW01000012">
    <property type="protein sequence ID" value="SEN40388.1"/>
    <property type="molecule type" value="Genomic_DNA"/>
</dbReference>
<keyword evidence="10" id="KW-0121">Carboxypeptidase</keyword>
<evidence type="ECO:0000259" key="9">
    <source>
        <dbReference type="PROSITE" id="PS52035"/>
    </source>
</evidence>
<feature type="signal peptide" evidence="8">
    <location>
        <begin position="1"/>
        <end position="25"/>
    </location>
</feature>
<keyword evidence="4" id="KW-0378">Hydrolase</keyword>
<dbReference type="GO" id="GO:0008270">
    <property type="term" value="F:zinc ion binding"/>
    <property type="evidence" value="ECO:0007669"/>
    <property type="project" value="InterPro"/>
</dbReference>
<dbReference type="OrthoDB" id="2433180at2"/>
<accession>A0A1H8GAS4</accession>
<dbReference type="PANTHER" id="PTHR11705:SF143">
    <property type="entry name" value="SLL0236 PROTEIN"/>
    <property type="match status" value="1"/>
</dbReference>
<sequence length="402" mass="43909">MKGKKLLAGVSALALCASIAAPTLASNSPNGNLTNPNQVYSVKGFTDYSQMVDRLKQIENNSQGRVALDVVGESNQGRDIYQARVGNGDKVILIESEIHGNEKTGTEAILNILQYLGSSNSPEAKQIREEVTLVALPKMNPDASELDRRGNDMSWAEVQAAFPQLADVGPTWNYYTSPNMQQRDYSQNPGFDVNRDFNPDLNYVPKAGDFPGNSSLPGWYITPESQTVRDVYKSLQAEFGKVDVFVDIHHQGQYYVEGTDDLVTMSLSADFVPDPNTPEGEKYAEYADTYNFDFSKQLNLAAYNALQSLGNNSPFNNITLYSQNLDLPGTALGSFGLNGSGTILFEVRGQSHSLGQKKKGQLVKAVETGLYGIINGVTDGSVNELDPDDYDNIPLTSYRPGI</sequence>
<evidence type="ECO:0000256" key="8">
    <source>
        <dbReference type="SAM" id="SignalP"/>
    </source>
</evidence>
<dbReference type="GO" id="GO:0004181">
    <property type="term" value="F:metallocarboxypeptidase activity"/>
    <property type="evidence" value="ECO:0007669"/>
    <property type="project" value="InterPro"/>
</dbReference>
<dbReference type="SMART" id="SM00631">
    <property type="entry name" value="Zn_pept"/>
    <property type="match status" value="1"/>
</dbReference>
<comment type="cofactor">
    <cofactor evidence="1">
        <name>Zn(2+)</name>
        <dbReference type="ChEBI" id="CHEBI:29105"/>
    </cofactor>
</comment>
<name>A0A1H8GAS4_9BACI</name>
<feature type="domain" description="Peptidase M14" evidence="9">
    <location>
        <begin position="44"/>
        <end position="402"/>
    </location>
</feature>
<dbReference type="InterPro" id="IPR000834">
    <property type="entry name" value="Peptidase_M14"/>
</dbReference>
<dbReference type="GO" id="GO:0006508">
    <property type="term" value="P:proteolysis"/>
    <property type="evidence" value="ECO:0007669"/>
    <property type="project" value="UniProtKB-KW"/>
</dbReference>
<dbReference type="SUPFAM" id="SSF53187">
    <property type="entry name" value="Zn-dependent exopeptidases"/>
    <property type="match status" value="1"/>
</dbReference>
<keyword evidence="6" id="KW-0482">Metalloprotease</keyword>
<dbReference type="Pfam" id="PF00246">
    <property type="entry name" value="Peptidase_M14"/>
    <property type="match status" value="1"/>
</dbReference>
<evidence type="ECO:0000256" key="7">
    <source>
        <dbReference type="PROSITE-ProRule" id="PRU01379"/>
    </source>
</evidence>
<dbReference type="Gene3D" id="3.40.630.10">
    <property type="entry name" value="Zn peptidases"/>
    <property type="match status" value="1"/>
</dbReference>
<evidence type="ECO:0000256" key="2">
    <source>
        <dbReference type="ARBA" id="ARBA00005988"/>
    </source>
</evidence>
<evidence type="ECO:0000256" key="6">
    <source>
        <dbReference type="ARBA" id="ARBA00023049"/>
    </source>
</evidence>
<reference evidence="11" key="1">
    <citation type="submission" date="2016-10" db="EMBL/GenBank/DDBJ databases">
        <authorList>
            <person name="Varghese N."/>
            <person name="Submissions S."/>
        </authorList>
    </citation>
    <scope>NUCLEOTIDE SEQUENCE [LARGE SCALE GENOMIC DNA]</scope>
    <source>
        <strain evidence="11">B48,IBRC-M 10115,DSM 25386,CECT 8001</strain>
    </source>
</reference>
<organism evidence="10 11">
    <name type="scientific">Mesobacillus persicus</name>
    <dbReference type="NCBI Taxonomy" id="930146"/>
    <lineage>
        <taxon>Bacteria</taxon>
        <taxon>Bacillati</taxon>
        <taxon>Bacillota</taxon>
        <taxon>Bacilli</taxon>
        <taxon>Bacillales</taxon>
        <taxon>Bacillaceae</taxon>
        <taxon>Mesobacillus</taxon>
    </lineage>
</organism>
<feature type="chain" id="PRO_5039449279" evidence="8">
    <location>
        <begin position="26"/>
        <end position="402"/>
    </location>
</feature>
<dbReference type="AlphaFoldDB" id="A0A1H8GAS4"/>
<dbReference type="Proteomes" id="UP000198553">
    <property type="component" value="Unassembled WGS sequence"/>
</dbReference>
<evidence type="ECO:0000256" key="4">
    <source>
        <dbReference type="ARBA" id="ARBA00022801"/>
    </source>
</evidence>
<dbReference type="RefSeq" id="WP_090748251.1">
    <property type="nucleotide sequence ID" value="NZ_FOBW01000012.1"/>
</dbReference>
<evidence type="ECO:0000256" key="5">
    <source>
        <dbReference type="ARBA" id="ARBA00022833"/>
    </source>
</evidence>
<proteinExistence type="inferred from homology"/>
<dbReference type="PROSITE" id="PS52035">
    <property type="entry name" value="PEPTIDASE_M14"/>
    <property type="match status" value="1"/>
</dbReference>
<dbReference type="STRING" id="930146.SAMN05192533_112138"/>
<comment type="caution">
    <text evidence="7">Lacks conserved residue(s) required for the propagation of feature annotation.</text>
</comment>
<dbReference type="PANTHER" id="PTHR11705">
    <property type="entry name" value="PROTEASE FAMILY M14 CARBOXYPEPTIDASE A,B"/>
    <property type="match status" value="1"/>
</dbReference>
<keyword evidence="3" id="KW-0645">Protease</keyword>
<evidence type="ECO:0000313" key="11">
    <source>
        <dbReference type="Proteomes" id="UP000198553"/>
    </source>
</evidence>
<evidence type="ECO:0000313" key="10">
    <source>
        <dbReference type="EMBL" id="SEN40388.1"/>
    </source>
</evidence>
<keyword evidence="11" id="KW-1185">Reference proteome</keyword>
<protein>
    <submittedName>
        <fullName evidence="10">Zinc carboxypeptidase</fullName>
    </submittedName>
</protein>
<evidence type="ECO:0000256" key="3">
    <source>
        <dbReference type="ARBA" id="ARBA00022670"/>
    </source>
</evidence>
<comment type="similarity">
    <text evidence="2 7">Belongs to the peptidase M14 family.</text>
</comment>
<keyword evidence="8" id="KW-0732">Signal</keyword>
<dbReference type="GO" id="GO:0005615">
    <property type="term" value="C:extracellular space"/>
    <property type="evidence" value="ECO:0007669"/>
    <property type="project" value="TreeGrafter"/>
</dbReference>
<gene>
    <name evidence="10" type="ORF">SAMN05192533_112138</name>
</gene>
<keyword evidence="5" id="KW-0862">Zinc</keyword>